<name>A0AC34FDR2_9BILA</name>
<evidence type="ECO:0000313" key="2">
    <source>
        <dbReference type="WBParaSite" id="ES5_v2.g15282.t1"/>
    </source>
</evidence>
<protein>
    <submittedName>
        <fullName evidence="2">Uncharacterized protein</fullName>
    </submittedName>
</protein>
<dbReference type="Proteomes" id="UP000887579">
    <property type="component" value="Unplaced"/>
</dbReference>
<proteinExistence type="predicted"/>
<sequence>MNVLRGAIIQTASHVSKAGYRTTICSRRLIALTSTSSFTPKRTIHFSSSSNAKDYYKILGVPKDAKENDIKKAYYKLAKKYHPDVNKEKGAGEKFQELSEAYETLSDADKKASYDQGGQTSNPNFGGWQYQSSRSAEDIFRSMFGNLNVDPFGFAESADGFAASQEVVLNLSFEEASRGVVKDVSYNSIENCILCHGSGVEHGFKKVSCPYCNGTGVVSSNRGGFYFQSTCVRCRGSGSFNKNPCKECEGHGTSVQRRVTKANIPAGVSHRDRLRLAVGNQTVYLMLNVAESLIHRREGFNIHTDIEVSIAQAALGGTVKVPGIYEDTTVSIRPGTSSHTEYMLQGRGIKHLEQAGRGNQHIHIKIRVPKTLNERQRAVMQAWAELETDCSGTVNNIKKTVDGKTQNSQSKTQNSQNVKPEKPIEPSDNKNKEDDSILNRVKRAIFGLKESKDAKTNKMMQELRRILYDESPDANSNKKENKENQQSPKEKVSSASSA</sequence>
<reference evidence="2" key="1">
    <citation type="submission" date="2022-11" db="UniProtKB">
        <authorList>
            <consortium name="WormBaseParasite"/>
        </authorList>
    </citation>
    <scope>IDENTIFICATION</scope>
</reference>
<accession>A0AC34FDR2</accession>
<evidence type="ECO:0000313" key="1">
    <source>
        <dbReference type="Proteomes" id="UP000887579"/>
    </source>
</evidence>
<organism evidence="1 2">
    <name type="scientific">Panagrolaimus sp. ES5</name>
    <dbReference type="NCBI Taxonomy" id="591445"/>
    <lineage>
        <taxon>Eukaryota</taxon>
        <taxon>Metazoa</taxon>
        <taxon>Ecdysozoa</taxon>
        <taxon>Nematoda</taxon>
        <taxon>Chromadorea</taxon>
        <taxon>Rhabditida</taxon>
        <taxon>Tylenchina</taxon>
        <taxon>Panagrolaimomorpha</taxon>
        <taxon>Panagrolaimoidea</taxon>
        <taxon>Panagrolaimidae</taxon>
        <taxon>Panagrolaimus</taxon>
    </lineage>
</organism>
<dbReference type="WBParaSite" id="ES5_v2.g15282.t1">
    <property type="protein sequence ID" value="ES5_v2.g15282.t1"/>
    <property type="gene ID" value="ES5_v2.g15282"/>
</dbReference>